<comment type="caution">
    <text evidence="3">The sequence shown here is derived from an EMBL/GenBank/DDBJ whole genome shotgun (WGS) entry which is preliminary data.</text>
</comment>
<dbReference type="InterPro" id="IPR001789">
    <property type="entry name" value="Sig_transdc_resp-reg_receiver"/>
</dbReference>
<keyword evidence="1" id="KW-0597">Phosphoprotein</keyword>
<evidence type="ECO:0000256" key="1">
    <source>
        <dbReference type="PROSITE-ProRule" id="PRU00169"/>
    </source>
</evidence>
<sequence>MNNSSQNNLNKIKKVKNKRRILIVDDNKMFRDTIKRLLEDTKLYYVQTAQDGKVAINLLKQHTFDLLITDYEMPEMNGYELFKKCKTIRPRLPVVFITGSRFNERMIEKAKTEGVVGCIYKPFDISDVTKMVDISIRMNIKEVD</sequence>
<dbReference type="SMART" id="SM00448">
    <property type="entry name" value="REC"/>
    <property type="match status" value="1"/>
</dbReference>
<name>A0A1E3XDX0_9BACT</name>
<feature type="domain" description="Response regulatory" evidence="2">
    <location>
        <begin position="20"/>
        <end position="136"/>
    </location>
</feature>
<dbReference type="Gene3D" id="3.40.50.2300">
    <property type="match status" value="1"/>
</dbReference>
<dbReference type="InterPro" id="IPR011006">
    <property type="entry name" value="CheY-like_superfamily"/>
</dbReference>
<dbReference type="CDD" id="cd00156">
    <property type="entry name" value="REC"/>
    <property type="match status" value="1"/>
</dbReference>
<evidence type="ECO:0000313" key="4">
    <source>
        <dbReference type="Proteomes" id="UP000094056"/>
    </source>
</evidence>
<evidence type="ECO:0000259" key="2">
    <source>
        <dbReference type="PROSITE" id="PS50110"/>
    </source>
</evidence>
<protein>
    <submittedName>
        <fullName evidence="3">Putative two-component response regulator protein</fullName>
    </submittedName>
</protein>
<evidence type="ECO:0000313" key="3">
    <source>
        <dbReference type="EMBL" id="ODS33154.1"/>
    </source>
</evidence>
<reference evidence="3 4" key="1">
    <citation type="submission" date="2016-07" db="EMBL/GenBank/DDBJ databases">
        <title>Draft genome of Scalindua rubra, obtained from a brine-seawater interface in the Red Sea, sheds light on salt adaptation in anammox bacteria.</title>
        <authorList>
            <person name="Speth D.R."/>
            <person name="Lagkouvardos I."/>
            <person name="Wang Y."/>
            <person name="Qian P.-Y."/>
            <person name="Dutilh B.E."/>
            <person name="Jetten M.S."/>
        </authorList>
    </citation>
    <scope>NUCLEOTIDE SEQUENCE [LARGE SCALE GENOMIC DNA]</scope>
    <source>
        <strain evidence="3">BSI-1</strain>
    </source>
</reference>
<gene>
    <name evidence="3" type="ORF">SCARUB_01710</name>
</gene>
<dbReference type="InterPro" id="IPR052048">
    <property type="entry name" value="ST_Response_Regulator"/>
</dbReference>
<dbReference type="EMBL" id="MAYW01000036">
    <property type="protein sequence ID" value="ODS33154.1"/>
    <property type="molecule type" value="Genomic_DNA"/>
</dbReference>
<dbReference type="GO" id="GO:0000160">
    <property type="term" value="P:phosphorelay signal transduction system"/>
    <property type="evidence" value="ECO:0007669"/>
    <property type="project" value="InterPro"/>
</dbReference>
<feature type="modified residue" description="4-aspartylphosphate" evidence="1">
    <location>
        <position position="70"/>
    </location>
</feature>
<dbReference type="Pfam" id="PF00072">
    <property type="entry name" value="Response_reg"/>
    <property type="match status" value="1"/>
</dbReference>
<dbReference type="PANTHER" id="PTHR43228:SF1">
    <property type="entry name" value="TWO-COMPONENT RESPONSE REGULATOR ARR22"/>
    <property type="match status" value="1"/>
</dbReference>
<dbReference type="PROSITE" id="PS50110">
    <property type="entry name" value="RESPONSE_REGULATORY"/>
    <property type="match status" value="1"/>
</dbReference>
<dbReference type="PANTHER" id="PTHR43228">
    <property type="entry name" value="TWO-COMPONENT RESPONSE REGULATOR"/>
    <property type="match status" value="1"/>
</dbReference>
<organism evidence="3 4">
    <name type="scientific">Candidatus Scalindua rubra</name>
    <dbReference type="NCBI Taxonomy" id="1872076"/>
    <lineage>
        <taxon>Bacteria</taxon>
        <taxon>Pseudomonadati</taxon>
        <taxon>Planctomycetota</taxon>
        <taxon>Candidatus Brocadiia</taxon>
        <taxon>Candidatus Brocadiales</taxon>
        <taxon>Candidatus Scalinduaceae</taxon>
        <taxon>Candidatus Scalindua</taxon>
    </lineage>
</organism>
<dbReference type="Proteomes" id="UP000094056">
    <property type="component" value="Unassembled WGS sequence"/>
</dbReference>
<dbReference type="SUPFAM" id="SSF52172">
    <property type="entry name" value="CheY-like"/>
    <property type="match status" value="1"/>
</dbReference>
<dbReference type="AlphaFoldDB" id="A0A1E3XDX0"/>
<proteinExistence type="predicted"/>
<accession>A0A1E3XDX0</accession>